<sequence length="235" mass="27335">MDNKEINEEIIAIWDEHFSGDEKIMAPLLYQATDKHTILFVGFNPSLNLSELKSLSGINNTKDFFLWKNFSKEKIDTFISIEQKAIQSYGRYFNKIEHIAKATKNKWQHIDLFPIRNTKQRETLKYVFADNKKLILNDFAKKCLRVFEKLTAKCSPKMIIVINALSSRIIQKHFADKINSKRYDDLGYDLITINNDCIPIIFSGMISGQRALDNDSLKRLIWITKKADKYAKTST</sequence>
<dbReference type="Proteomes" id="UP000177309">
    <property type="component" value="Unassembled WGS sequence"/>
</dbReference>
<reference evidence="1 2" key="1">
    <citation type="journal article" date="2016" name="Nat. Commun.">
        <title>Thousands of microbial genomes shed light on interconnected biogeochemical processes in an aquifer system.</title>
        <authorList>
            <person name="Anantharaman K."/>
            <person name="Brown C.T."/>
            <person name="Hug L.A."/>
            <person name="Sharon I."/>
            <person name="Castelle C.J."/>
            <person name="Probst A.J."/>
            <person name="Thomas B.C."/>
            <person name="Singh A."/>
            <person name="Wilkins M.J."/>
            <person name="Karaoz U."/>
            <person name="Brodie E.L."/>
            <person name="Williams K.H."/>
            <person name="Hubbard S.S."/>
            <person name="Banfield J.F."/>
        </authorList>
    </citation>
    <scope>NUCLEOTIDE SEQUENCE [LARGE SCALE GENOMIC DNA]</scope>
</reference>
<dbReference type="EMBL" id="MEUI01000042">
    <property type="protein sequence ID" value="OGC32896.1"/>
    <property type="molecule type" value="Genomic_DNA"/>
</dbReference>
<evidence type="ECO:0008006" key="3">
    <source>
        <dbReference type="Google" id="ProtNLM"/>
    </source>
</evidence>
<organism evidence="1 2">
    <name type="scientific">candidate division WOR-1 bacterium RIFOXYC2_FULL_41_25</name>
    <dbReference type="NCBI Taxonomy" id="1802586"/>
    <lineage>
        <taxon>Bacteria</taxon>
        <taxon>Bacillati</taxon>
        <taxon>Saganbacteria</taxon>
    </lineage>
</organism>
<name>A0A1F4TJM0_UNCSA</name>
<comment type="caution">
    <text evidence="1">The sequence shown here is derived from an EMBL/GenBank/DDBJ whole genome shotgun (WGS) entry which is preliminary data.</text>
</comment>
<accession>A0A1F4TJM0</accession>
<evidence type="ECO:0000313" key="2">
    <source>
        <dbReference type="Proteomes" id="UP000177309"/>
    </source>
</evidence>
<protein>
    <recommendedName>
        <fullName evidence="3">Uracil-DNA glycosylase-like domain-containing protein</fullName>
    </recommendedName>
</protein>
<evidence type="ECO:0000313" key="1">
    <source>
        <dbReference type="EMBL" id="OGC32896.1"/>
    </source>
</evidence>
<proteinExistence type="predicted"/>
<dbReference type="AlphaFoldDB" id="A0A1F4TJM0"/>
<gene>
    <name evidence="1" type="ORF">A2462_00675</name>
</gene>